<evidence type="ECO:0008006" key="4">
    <source>
        <dbReference type="Google" id="ProtNLM"/>
    </source>
</evidence>
<evidence type="ECO:0000313" key="2">
    <source>
        <dbReference type="EMBL" id="AQT43142.1"/>
    </source>
</evidence>
<protein>
    <recommendedName>
        <fullName evidence="4">Lipoprotein</fullName>
    </recommendedName>
</protein>
<dbReference type="KEGG" id="bapa:BBC0178_016890"/>
<name>A0A1U9MC91_9HYPH</name>
<feature type="chain" id="PRO_5010714620" description="Lipoprotein" evidence="1">
    <location>
        <begin position="19"/>
        <end position="118"/>
    </location>
</feature>
<dbReference type="RefSeq" id="WP_078039820.1">
    <property type="nucleotide sequence ID" value="NZ_CP015820.1"/>
</dbReference>
<reference evidence="2 3" key="1">
    <citation type="submission" date="2016-11" db="EMBL/GenBank/DDBJ databases">
        <title>Comparative genomics of Bartonella apis.</title>
        <authorList>
            <person name="Engel P."/>
        </authorList>
    </citation>
    <scope>NUCLEOTIDE SEQUENCE [LARGE SCALE GENOMIC DNA]</scope>
    <source>
        <strain evidence="2 3">BBC0178</strain>
    </source>
</reference>
<proteinExistence type="predicted"/>
<dbReference type="EMBL" id="CP015820">
    <property type="protein sequence ID" value="AQT43142.1"/>
    <property type="molecule type" value="Genomic_DNA"/>
</dbReference>
<dbReference type="Proteomes" id="UP000189660">
    <property type="component" value="Chromosome"/>
</dbReference>
<dbReference type="PROSITE" id="PS51257">
    <property type="entry name" value="PROKAR_LIPOPROTEIN"/>
    <property type="match status" value="1"/>
</dbReference>
<keyword evidence="3" id="KW-1185">Reference proteome</keyword>
<feature type="signal peptide" evidence="1">
    <location>
        <begin position="1"/>
        <end position="18"/>
    </location>
</feature>
<organism evidence="2 3">
    <name type="scientific">Bartonella apihabitans</name>
    <dbReference type="NCBI Taxonomy" id="2750929"/>
    <lineage>
        <taxon>Bacteria</taxon>
        <taxon>Pseudomonadati</taxon>
        <taxon>Pseudomonadota</taxon>
        <taxon>Alphaproteobacteria</taxon>
        <taxon>Hyphomicrobiales</taxon>
        <taxon>Bartonellaceae</taxon>
        <taxon>Bartonella</taxon>
    </lineage>
</organism>
<evidence type="ECO:0000256" key="1">
    <source>
        <dbReference type="SAM" id="SignalP"/>
    </source>
</evidence>
<keyword evidence="1" id="KW-0732">Signal</keyword>
<sequence>MKKKIVLLLCLSSLSVFSGCGSVFDPDYVAQPRLSGPAWFQKPGATQEEIADAYYKCEERYPDDPKLDPNVRQNNIFKQRFCMEDQGYFPKSGTRAIDACKNFHNPKVPICEARGAYN</sequence>
<accession>A0A1U9MC91</accession>
<dbReference type="AlphaFoldDB" id="A0A1U9MC91"/>
<gene>
    <name evidence="2" type="ORF">BBC0178_016890</name>
</gene>
<evidence type="ECO:0000313" key="3">
    <source>
        <dbReference type="Proteomes" id="UP000189660"/>
    </source>
</evidence>